<protein>
    <recommendedName>
        <fullName evidence="4">Methyltransferase type 11</fullName>
    </recommendedName>
</protein>
<keyword evidence="1" id="KW-0812">Transmembrane</keyword>
<evidence type="ECO:0000313" key="3">
    <source>
        <dbReference type="Proteomes" id="UP000175968"/>
    </source>
</evidence>
<dbReference type="AlphaFoldDB" id="A0AAC9N7F6"/>
<dbReference type="Proteomes" id="UP000175968">
    <property type="component" value="Chromosome"/>
</dbReference>
<feature type="transmembrane region" description="Helical" evidence="1">
    <location>
        <begin position="291"/>
        <end position="308"/>
    </location>
</feature>
<gene>
    <name evidence="2" type="ORF">EM308_13095</name>
</gene>
<dbReference type="KEGG" id="fgl:EM308_13095"/>
<organism evidence="2 3">
    <name type="scientific">Flavobacterium gilvum</name>
    <dbReference type="NCBI Taxonomy" id="1492737"/>
    <lineage>
        <taxon>Bacteria</taxon>
        <taxon>Pseudomonadati</taxon>
        <taxon>Bacteroidota</taxon>
        <taxon>Flavobacteriia</taxon>
        <taxon>Flavobacteriales</taxon>
        <taxon>Flavobacteriaceae</taxon>
        <taxon>Flavobacterium</taxon>
    </lineage>
</organism>
<sequence>MKFNPEEEILKLGNPSRFNFEVISCYHCGSDESEKFLVGEDDLTGKEGKFLYVQCKKCELVYQKPRLPITEIKEFYDSEYIAHRKKKDWGFLTPLYERAMNKHDREKDKLVSKYVEINSQTEILDVGCAVGTFLLHLNKKYDCKISGVDFKEDLSYPDFDKINFYEGLFYEQPIEENKYDLVTMWHFFEHDYDPNKSLEMAKKVLKPGGKLIIEVPRLDSLTFKLFKNKWPGVQAPQHTALYTKKAILNMLKKHNLMVEEYLPYGAFPPYFYIFTGTYFKMFGKGLKLDKIIFPYFLFQLLLSPVLLFQRKLNLSMQTIICKIE</sequence>
<dbReference type="CDD" id="cd02440">
    <property type="entry name" value="AdoMet_MTases"/>
    <property type="match status" value="1"/>
</dbReference>
<dbReference type="Pfam" id="PF13489">
    <property type="entry name" value="Methyltransf_23"/>
    <property type="match status" value="1"/>
</dbReference>
<dbReference type="EMBL" id="CP017479">
    <property type="protein sequence ID" value="AOW10363.1"/>
    <property type="molecule type" value="Genomic_DNA"/>
</dbReference>
<evidence type="ECO:0000313" key="2">
    <source>
        <dbReference type="EMBL" id="AOW10363.1"/>
    </source>
</evidence>
<keyword evidence="1" id="KW-1133">Transmembrane helix</keyword>
<accession>A0AAC9N7F6</accession>
<keyword evidence="3" id="KW-1185">Reference proteome</keyword>
<proteinExistence type="predicted"/>
<dbReference type="RefSeq" id="WP_035633997.1">
    <property type="nucleotide sequence ID" value="NZ_CP017479.1"/>
</dbReference>
<reference evidence="2 3" key="1">
    <citation type="submission" date="2016-10" db="EMBL/GenBank/DDBJ databases">
        <title>Flavobacterium gilvum sp. nov., isolated from stream water.</title>
        <authorList>
            <person name="Shin S.-K."/>
            <person name="Cho Y.-J."/>
            <person name="Yi H."/>
        </authorList>
    </citation>
    <scope>NUCLEOTIDE SEQUENCE [LARGE SCALE GENOMIC DNA]</scope>
    <source>
        <strain evidence="2 3">EM1308</strain>
    </source>
</reference>
<dbReference type="SUPFAM" id="SSF53335">
    <property type="entry name" value="S-adenosyl-L-methionine-dependent methyltransferases"/>
    <property type="match status" value="1"/>
</dbReference>
<evidence type="ECO:0000256" key="1">
    <source>
        <dbReference type="SAM" id="Phobius"/>
    </source>
</evidence>
<dbReference type="InterPro" id="IPR029063">
    <property type="entry name" value="SAM-dependent_MTases_sf"/>
</dbReference>
<evidence type="ECO:0008006" key="4">
    <source>
        <dbReference type="Google" id="ProtNLM"/>
    </source>
</evidence>
<dbReference type="PANTHER" id="PTHR43861:SF6">
    <property type="entry name" value="METHYLTRANSFERASE TYPE 11"/>
    <property type="match status" value="1"/>
</dbReference>
<dbReference type="Gene3D" id="3.40.50.150">
    <property type="entry name" value="Vaccinia Virus protein VP39"/>
    <property type="match status" value="1"/>
</dbReference>
<keyword evidence="1" id="KW-0472">Membrane</keyword>
<name>A0AAC9N7F6_9FLAO</name>
<dbReference type="PANTHER" id="PTHR43861">
    <property type="entry name" value="TRANS-ACONITATE 2-METHYLTRANSFERASE-RELATED"/>
    <property type="match status" value="1"/>
</dbReference>